<reference evidence="7" key="2">
    <citation type="submission" date="2023-05" db="EMBL/GenBank/DDBJ databases">
        <authorList>
            <consortium name="Lawrence Berkeley National Laboratory"/>
            <person name="Steindorff A."/>
            <person name="Hensen N."/>
            <person name="Bonometti L."/>
            <person name="Westerberg I."/>
            <person name="Brannstrom I.O."/>
            <person name="Guillou S."/>
            <person name="Cros-Aarteil S."/>
            <person name="Calhoun S."/>
            <person name="Haridas S."/>
            <person name="Kuo A."/>
            <person name="Mondo S."/>
            <person name="Pangilinan J."/>
            <person name="Riley R."/>
            <person name="Labutti K."/>
            <person name="Andreopoulos B."/>
            <person name="Lipzen A."/>
            <person name="Chen C."/>
            <person name="Yanf M."/>
            <person name="Daum C."/>
            <person name="Ng V."/>
            <person name="Clum A."/>
            <person name="Ohm R."/>
            <person name="Martin F."/>
            <person name="Silar P."/>
            <person name="Natvig D."/>
            <person name="Lalanne C."/>
            <person name="Gautier V."/>
            <person name="Ament-Velasquez S.L."/>
            <person name="Kruys A."/>
            <person name="Hutchinson M.I."/>
            <person name="Powell A.J."/>
            <person name="Barry K."/>
            <person name="Miller A.N."/>
            <person name="Grigoriev I.V."/>
            <person name="Debuchy R."/>
            <person name="Gladieux P."/>
            <person name="Thoren M.H."/>
            <person name="Johannesson H."/>
        </authorList>
    </citation>
    <scope>NUCLEOTIDE SEQUENCE</scope>
    <source>
        <strain evidence="7">CBS 141.50</strain>
    </source>
</reference>
<keyword evidence="8" id="KW-1185">Reference proteome</keyword>
<dbReference type="GO" id="GO:0030026">
    <property type="term" value="P:intracellular manganese ion homeostasis"/>
    <property type="evidence" value="ECO:0007669"/>
    <property type="project" value="TreeGrafter"/>
</dbReference>
<feature type="transmembrane region" description="Helical" evidence="6">
    <location>
        <begin position="236"/>
        <end position="258"/>
    </location>
</feature>
<feature type="transmembrane region" description="Helical" evidence="6">
    <location>
        <begin position="130"/>
        <end position="151"/>
    </location>
</feature>
<feature type="transmembrane region" description="Helical" evidence="6">
    <location>
        <begin position="354"/>
        <end position="381"/>
    </location>
</feature>
<accession>A0AAN6V5Y2</accession>
<feature type="transmembrane region" description="Helical" evidence="6">
    <location>
        <begin position="92"/>
        <end position="110"/>
    </location>
</feature>
<keyword evidence="2 6" id="KW-0812">Transmembrane</keyword>
<gene>
    <name evidence="7" type="ORF">C8A04DRAFT_11843</name>
</gene>
<evidence type="ECO:0000313" key="7">
    <source>
        <dbReference type="EMBL" id="KAK4144121.1"/>
    </source>
</evidence>
<feature type="compositionally biased region" description="Pro residues" evidence="5">
    <location>
        <begin position="8"/>
        <end position="18"/>
    </location>
</feature>
<feature type="region of interest" description="Disordered" evidence="5">
    <location>
        <begin position="1"/>
        <end position="42"/>
    </location>
</feature>
<feature type="transmembrane region" description="Helical" evidence="6">
    <location>
        <begin position="456"/>
        <end position="475"/>
    </location>
</feature>
<organism evidence="7 8">
    <name type="scientific">Dichotomopilus funicola</name>
    <dbReference type="NCBI Taxonomy" id="1934379"/>
    <lineage>
        <taxon>Eukaryota</taxon>
        <taxon>Fungi</taxon>
        <taxon>Dikarya</taxon>
        <taxon>Ascomycota</taxon>
        <taxon>Pezizomycotina</taxon>
        <taxon>Sordariomycetes</taxon>
        <taxon>Sordariomycetidae</taxon>
        <taxon>Sordariales</taxon>
        <taxon>Chaetomiaceae</taxon>
        <taxon>Dichotomopilus</taxon>
    </lineage>
</organism>
<dbReference type="GO" id="GO:0005384">
    <property type="term" value="F:manganese ion transmembrane transporter activity"/>
    <property type="evidence" value="ECO:0007669"/>
    <property type="project" value="TreeGrafter"/>
</dbReference>
<dbReference type="InterPro" id="IPR001046">
    <property type="entry name" value="NRAMP_fam"/>
</dbReference>
<dbReference type="GO" id="GO:0015086">
    <property type="term" value="F:cadmium ion transmembrane transporter activity"/>
    <property type="evidence" value="ECO:0007669"/>
    <property type="project" value="TreeGrafter"/>
</dbReference>
<dbReference type="GeneID" id="87813729"/>
<feature type="region of interest" description="Disordered" evidence="5">
    <location>
        <begin position="318"/>
        <end position="338"/>
    </location>
</feature>
<reference evidence="7" key="1">
    <citation type="journal article" date="2023" name="Mol. Phylogenet. Evol.">
        <title>Genome-scale phylogeny and comparative genomics of the fungal order Sordariales.</title>
        <authorList>
            <person name="Hensen N."/>
            <person name="Bonometti L."/>
            <person name="Westerberg I."/>
            <person name="Brannstrom I.O."/>
            <person name="Guillou S."/>
            <person name="Cros-Aarteil S."/>
            <person name="Calhoun S."/>
            <person name="Haridas S."/>
            <person name="Kuo A."/>
            <person name="Mondo S."/>
            <person name="Pangilinan J."/>
            <person name="Riley R."/>
            <person name="LaButti K."/>
            <person name="Andreopoulos B."/>
            <person name="Lipzen A."/>
            <person name="Chen C."/>
            <person name="Yan M."/>
            <person name="Daum C."/>
            <person name="Ng V."/>
            <person name="Clum A."/>
            <person name="Steindorff A."/>
            <person name="Ohm R.A."/>
            <person name="Martin F."/>
            <person name="Silar P."/>
            <person name="Natvig D.O."/>
            <person name="Lalanne C."/>
            <person name="Gautier V."/>
            <person name="Ament-Velasquez S.L."/>
            <person name="Kruys A."/>
            <person name="Hutchinson M.I."/>
            <person name="Powell A.J."/>
            <person name="Barry K."/>
            <person name="Miller A.N."/>
            <person name="Grigoriev I.V."/>
            <person name="Debuchy R."/>
            <person name="Gladieux P."/>
            <person name="Hiltunen Thoren M."/>
            <person name="Johannesson H."/>
        </authorList>
    </citation>
    <scope>NUCLEOTIDE SEQUENCE</scope>
    <source>
        <strain evidence="7">CBS 141.50</strain>
    </source>
</reference>
<feature type="transmembrane region" description="Helical" evidence="6">
    <location>
        <begin position="278"/>
        <end position="302"/>
    </location>
</feature>
<feature type="transmembrane region" description="Helical" evidence="6">
    <location>
        <begin position="413"/>
        <end position="436"/>
    </location>
</feature>
<dbReference type="PANTHER" id="PTHR11706">
    <property type="entry name" value="SOLUTE CARRIER PROTEIN FAMILY 11 MEMBER"/>
    <property type="match status" value="1"/>
</dbReference>
<feature type="transmembrane region" description="Helical" evidence="6">
    <location>
        <begin position="481"/>
        <end position="503"/>
    </location>
</feature>
<evidence type="ECO:0000256" key="6">
    <source>
        <dbReference type="SAM" id="Phobius"/>
    </source>
</evidence>
<dbReference type="Proteomes" id="UP001302676">
    <property type="component" value="Unassembled WGS sequence"/>
</dbReference>
<evidence type="ECO:0000256" key="4">
    <source>
        <dbReference type="ARBA" id="ARBA00023136"/>
    </source>
</evidence>
<feature type="transmembrane region" description="Helical" evidence="6">
    <location>
        <begin position="204"/>
        <end position="224"/>
    </location>
</feature>
<feature type="compositionally biased region" description="Low complexity" evidence="5">
    <location>
        <begin position="319"/>
        <end position="338"/>
    </location>
</feature>
<dbReference type="RefSeq" id="XP_062637492.1">
    <property type="nucleotide sequence ID" value="XM_062777116.1"/>
</dbReference>
<comment type="caution">
    <text evidence="7">The sequence shown here is derived from an EMBL/GenBank/DDBJ whole genome shotgun (WGS) entry which is preliminary data.</text>
</comment>
<evidence type="ECO:0000256" key="3">
    <source>
        <dbReference type="ARBA" id="ARBA00022989"/>
    </source>
</evidence>
<proteinExistence type="predicted"/>
<comment type="subcellular location">
    <subcellularLocation>
        <location evidence="1">Membrane</location>
        <topology evidence="1">Multi-pass membrane protein</topology>
    </subcellularLocation>
</comment>
<evidence type="ECO:0000256" key="1">
    <source>
        <dbReference type="ARBA" id="ARBA00004141"/>
    </source>
</evidence>
<dbReference type="GO" id="GO:0034755">
    <property type="term" value="P:iron ion transmembrane transport"/>
    <property type="evidence" value="ECO:0007669"/>
    <property type="project" value="TreeGrafter"/>
</dbReference>
<evidence type="ECO:0000256" key="2">
    <source>
        <dbReference type="ARBA" id="ARBA00022692"/>
    </source>
</evidence>
<protein>
    <submittedName>
        <fullName evidence="7">Natural resistance-associated macrophage protein-domain-containing protein</fullName>
    </submittedName>
</protein>
<sequence>MEDNVQPVPRPLATQPPDPDPDPEKKESIQAVSSYTAQTEPARLRRGRQWPRYLKYWIGLGPQAGVHASLTQRRTPPPPPADSDRDSVWSKIWTFFKFLGPGAIVSVAYVDPDNYQTAIASGGSFQYKLLFMVLVSNVIAIYIQSLCIKLGTVTGKDLAQLNHQYLPRWLELALYAIAEASIIATDLGQVIGQAIALNILIPSLPLPAACVLSVADVLLILLVYNPAGELRRVRVFEALVGLLVAAVFISLCVLLAMVSPPPSEAGPVFRGFVPSREVFVDTGLYEMCAILGGTLMPHALYVGTALSRARLHDFDAKDSTSTLSSTTTTTTTSSTTSSYHPSLRAIRHCLRYSIAELCVTLFTVAVFVNAALVIIAGAAFYRPPSGGGEDTTEEIPDDLYALHDLFSTTLSPAAGTLFAVSLLISGAAAGIVSTVAGQLVMEGAFSLRISPFLRRLATRCAAAIPALAIALGVGREGLSKALIGCNYLLAIALVPITFPLVWYTGRTGCMSVVVSPGEGDEEAAPGEGRGAGQRTGDRERVVDLKNSWLTAGVAWLLWLLVAVMDVATIVLVGLGVTEPDD</sequence>
<dbReference type="PANTHER" id="PTHR11706:SF30">
    <property type="entry name" value="TRANSPORTER SMF1_ESP1"/>
    <property type="match status" value="1"/>
</dbReference>
<evidence type="ECO:0000313" key="8">
    <source>
        <dbReference type="Proteomes" id="UP001302676"/>
    </source>
</evidence>
<name>A0AAN6V5Y2_9PEZI</name>
<feature type="compositionally biased region" description="Polar residues" evidence="5">
    <location>
        <begin position="30"/>
        <end position="39"/>
    </location>
</feature>
<dbReference type="GO" id="GO:0005886">
    <property type="term" value="C:plasma membrane"/>
    <property type="evidence" value="ECO:0007669"/>
    <property type="project" value="TreeGrafter"/>
</dbReference>
<dbReference type="AlphaFoldDB" id="A0AAN6V5Y2"/>
<feature type="transmembrane region" description="Helical" evidence="6">
    <location>
        <begin position="172"/>
        <end position="192"/>
    </location>
</feature>
<evidence type="ECO:0000256" key="5">
    <source>
        <dbReference type="SAM" id="MobiDB-lite"/>
    </source>
</evidence>
<keyword evidence="4 6" id="KW-0472">Membrane</keyword>
<dbReference type="EMBL" id="MU853580">
    <property type="protein sequence ID" value="KAK4144121.1"/>
    <property type="molecule type" value="Genomic_DNA"/>
</dbReference>
<feature type="transmembrane region" description="Helical" evidence="6">
    <location>
        <begin position="548"/>
        <end position="576"/>
    </location>
</feature>
<dbReference type="NCBIfam" id="NF037982">
    <property type="entry name" value="Nramp_1"/>
    <property type="match status" value="1"/>
</dbReference>
<dbReference type="NCBIfam" id="TIGR01197">
    <property type="entry name" value="nramp"/>
    <property type="match status" value="1"/>
</dbReference>
<dbReference type="Pfam" id="PF01566">
    <property type="entry name" value="Nramp"/>
    <property type="match status" value="1"/>
</dbReference>
<keyword evidence="3 6" id="KW-1133">Transmembrane helix</keyword>
<dbReference type="PRINTS" id="PR00447">
    <property type="entry name" value="NATRESASSCMP"/>
</dbReference>